<reference evidence="2 3" key="1">
    <citation type="journal article" date="2014" name="Genome Announc.">
        <title>Draft Genome Sequence of Streptomyces roseochromogenes subsp. oscitans DS 12.976, Producer of the Aminocoumarin Antibiotic Clorobiocin.</title>
        <authorList>
            <person name="Ruckert C."/>
            <person name="Kalinowski J."/>
            <person name="Heide L."/>
            <person name="Apel A.K."/>
        </authorList>
    </citation>
    <scope>NUCLEOTIDE SEQUENCE [LARGE SCALE GENOMIC DNA]</scope>
    <source>
        <strain evidence="2 3">DS 12.976</strain>
    </source>
</reference>
<name>V6L452_STRRC</name>
<protein>
    <submittedName>
        <fullName evidence="2">Uncharacterized protein</fullName>
    </submittedName>
</protein>
<evidence type="ECO:0000313" key="2">
    <source>
        <dbReference type="EMBL" id="EST36014.1"/>
    </source>
</evidence>
<dbReference type="HOGENOM" id="CLU_1433759_0_0_11"/>
<sequence>MVTEYPRATAAPAGELLTHVGTLRADADFMGGYARQLLATAATLSGCPVAPEGSPPALERQAAACTTAAEQLRTAAEALDTHTRRPGLSPRKGSGPSRGRTQRTRSAAARGRRRRGAEASRARPEPLPVLSVSGRTKRLTVASSAKPLRRISSAEAVLHRSTSVTTHTAPAAAGRAQHSFTSRDATPRP</sequence>
<feature type="region of interest" description="Disordered" evidence="1">
    <location>
        <begin position="78"/>
        <end position="131"/>
    </location>
</feature>
<dbReference type="EMBL" id="AWQX01000023">
    <property type="protein sequence ID" value="EST36014.1"/>
    <property type="molecule type" value="Genomic_DNA"/>
</dbReference>
<keyword evidence="3" id="KW-1185">Reference proteome</keyword>
<evidence type="ECO:0000313" key="3">
    <source>
        <dbReference type="Proteomes" id="UP000017984"/>
    </source>
</evidence>
<feature type="compositionally biased region" description="Polar residues" evidence="1">
    <location>
        <begin position="178"/>
        <end position="189"/>
    </location>
</feature>
<evidence type="ECO:0000256" key="1">
    <source>
        <dbReference type="SAM" id="MobiDB-lite"/>
    </source>
</evidence>
<comment type="caution">
    <text evidence="2">The sequence shown here is derived from an EMBL/GenBank/DDBJ whole genome shotgun (WGS) entry which is preliminary data.</text>
</comment>
<proteinExistence type="predicted"/>
<dbReference type="PATRIC" id="fig|1352936.5.peg.800"/>
<dbReference type="Proteomes" id="UP000017984">
    <property type="component" value="Chromosome"/>
</dbReference>
<accession>V6L452</accession>
<organism evidence="2 3">
    <name type="scientific">Streptomyces roseochromogenus subsp. oscitans DS 12.976</name>
    <dbReference type="NCBI Taxonomy" id="1352936"/>
    <lineage>
        <taxon>Bacteria</taxon>
        <taxon>Bacillati</taxon>
        <taxon>Actinomycetota</taxon>
        <taxon>Actinomycetes</taxon>
        <taxon>Kitasatosporales</taxon>
        <taxon>Streptomycetaceae</taxon>
        <taxon>Streptomyces</taxon>
    </lineage>
</organism>
<feature type="region of interest" description="Disordered" evidence="1">
    <location>
        <begin position="159"/>
        <end position="189"/>
    </location>
</feature>
<dbReference type="AlphaFoldDB" id="V6L452"/>
<gene>
    <name evidence="2" type="ORF">M878_03670</name>
</gene>